<keyword evidence="3" id="KW-1185">Reference proteome</keyword>
<keyword evidence="1" id="KW-0472">Membrane</keyword>
<proteinExistence type="predicted"/>
<dbReference type="EMBL" id="VJZR01000003">
    <property type="protein sequence ID" value="TRX22067.1"/>
    <property type="molecule type" value="Genomic_DNA"/>
</dbReference>
<accession>A0A553CNM0</accession>
<reference evidence="2 3" key="1">
    <citation type="submission" date="2019-07" db="EMBL/GenBank/DDBJ databases">
        <title>Novel species of Flavobacterium.</title>
        <authorList>
            <person name="Liu Q."/>
            <person name="Xin Y.-H."/>
        </authorList>
    </citation>
    <scope>NUCLEOTIDE SEQUENCE [LARGE SCALE GENOMIC DNA]</scope>
    <source>
        <strain evidence="2 3">LB3P56</strain>
    </source>
</reference>
<keyword evidence="1" id="KW-1133">Transmembrane helix</keyword>
<evidence type="ECO:0000256" key="1">
    <source>
        <dbReference type="SAM" id="Phobius"/>
    </source>
</evidence>
<dbReference type="RefSeq" id="WP_143389991.1">
    <property type="nucleotide sequence ID" value="NZ_VJZQ01000006.1"/>
</dbReference>
<dbReference type="AlphaFoldDB" id="A0A553CNM0"/>
<keyword evidence="1" id="KW-0812">Transmembrane</keyword>
<protein>
    <submittedName>
        <fullName evidence="2">Uncharacterized protein</fullName>
    </submittedName>
</protein>
<sequence>MITYYLIGLLTGVSLTAFFIGKELYKYYTKFKIQQKQLNRILKLNDRIKDFKNLNSIEVQNINMESIAS</sequence>
<dbReference type="OrthoDB" id="1367793at2"/>
<evidence type="ECO:0000313" key="3">
    <source>
        <dbReference type="Proteomes" id="UP000318585"/>
    </source>
</evidence>
<evidence type="ECO:0000313" key="2">
    <source>
        <dbReference type="EMBL" id="TRX22067.1"/>
    </source>
</evidence>
<dbReference type="Proteomes" id="UP000318585">
    <property type="component" value="Unassembled WGS sequence"/>
</dbReference>
<organism evidence="2 3">
    <name type="scientific">Flavobacterium franklandianum</name>
    <dbReference type="NCBI Taxonomy" id="2594430"/>
    <lineage>
        <taxon>Bacteria</taxon>
        <taxon>Pseudomonadati</taxon>
        <taxon>Bacteroidota</taxon>
        <taxon>Flavobacteriia</taxon>
        <taxon>Flavobacteriales</taxon>
        <taxon>Flavobacteriaceae</taxon>
        <taxon>Flavobacterium</taxon>
    </lineage>
</organism>
<feature type="transmembrane region" description="Helical" evidence="1">
    <location>
        <begin position="6"/>
        <end position="25"/>
    </location>
</feature>
<name>A0A553CNM0_9FLAO</name>
<comment type="caution">
    <text evidence="2">The sequence shown here is derived from an EMBL/GenBank/DDBJ whole genome shotgun (WGS) entry which is preliminary data.</text>
</comment>
<gene>
    <name evidence="2" type="ORF">FNW17_05195</name>
</gene>